<dbReference type="AlphaFoldDB" id="A0A284RPS5"/>
<accession>A0A284RPS5</accession>
<gene>
    <name evidence="1" type="ORF">ARMOST_14122</name>
</gene>
<sequence length="78" mass="8858">MLKNTKPDFPSTKRPTCVMLNGSKHAYPRLRRVSGFHRRHLSGTHPCVFRTVLQTPDSPQCPRTMIVELAQGSVLRCI</sequence>
<proteinExistence type="predicted"/>
<reference evidence="2" key="1">
    <citation type="journal article" date="2017" name="Nat. Ecol. Evol.">
        <title>Genome expansion and lineage-specific genetic innovations in the forest pathogenic fungi Armillaria.</title>
        <authorList>
            <person name="Sipos G."/>
            <person name="Prasanna A.N."/>
            <person name="Walter M.C."/>
            <person name="O'Connor E."/>
            <person name="Balint B."/>
            <person name="Krizsan K."/>
            <person name="Kiss B."/>
            <person name="Hess J."/>
            <person name="Varga T."/>
            <person name="Slot J."/>
            <person name="Riley R."/>
            <person name="Boka B."/>
            <person name="Rigling D."/>
            <person name="Barry K."/>
            <person name="Lee J."/>
            <person name="Mihaltcheva S."/>
            <person name="LaButti K."/>
            <person name="Lipzen A."/>
            <person name="Waldron R."/>
            <person name="Moloney N.M."/>
            <person name="Sperisen C."/>
            <person name="Kredics L."/>
            <person name="Vagvoelgyi C."/>
            <person name="Patrignani A."/>
            <person name="Fitzpatrick D."/>
            <person name="Nagy I."/>
            <person name="Doyle S."/>
            <person name="Anderson J.B."/>
            <person name="Grigoriev I.V."/>
            <person name="Gueldener U."/>
            <person name="Muensterkoetter M."/>
            <person name="Nagy L.G."/>
        </authorList>
    </citation>
    <scope>NUCLEOTIDE SEQUENCE [LARGE SCALE GENOMIC DNA]</scope>
    <source>
        <strain evidence="2">C18/9</strain>
    </source>
</reference>
<dbReference type="Proteomes" id="UP000219338">
    <property type="component" value="Unassembled WGS sequence"/>
</dbReference>
<evidence type="ECO:0000313" key="1">
    <source>
        <dbReference type="EMBL" id="SJL10728.1"/>
    </source>
</evidence>
<keyword evidence="2" id="KW-1185">Reference proteome</keyword>
<dbReference type="EMBL" id="FUEG01000012">
    <property type="protein sequence ID" value="SJL10728.1"/>
    <property type="molecule type" value="Genomic_DNA"/>
</dbReference>
<name>A0A284RPS5_ARMOS</name>
<protein>
    <submittedName>
        <fullName evidence="1">Uncharacterized protein</fullName>
    </submittedName>
</protein>
<evidence type="ECO:0000313" key="2">
    <source>
        <dbReference type="Proteomes" id="UP000219338"/>
    </source>
</evidence>
<organism evidence="1 2">
    <name type="scientific">Armillaria ostoyae</name>
    <name type="common">Armillaria root rot fungus</name>
    <dbReference type="NCBI Taxonomy" id="47428"/>
    <lineage>
        <taxon>Eukaryota</taxon>
        <taxon>Fungi</taxon>
        <taxon>Dikarya</taxon>
        <taxon>Basidiomycota</taxon>
        <taxon>Agaricomycotina</taxon>
        <taxon>Agaricomycetes</taxon>
        <taxon>Agaricomycetidae</taxon>
        <taxon>Agaricales</taxon>
        <taxon>Marasmiineae</taxon>
        <taxon>Physalacriaceae</taxon>
        <taxon>Armillaria</taxon>
    </lineage>
</organism>